<name>A0AAV4HF37_9GAST</name>
<dbReference type="AlphaFoldDB" id="A0AAV4HF37"/>
<organism evidence="2 3">
    <name type="scientific">Elysia marginata</name>
    <dbReference type="NCBI Taxonomy" id="1093978"/>
    <lineage>
        <taxon>Eukaryota</taxon>
        <taxon>Metazoa</taxon>
        <taxon>Spiralia</taxon>
        <taxon>Lophotrochozoa</taxon>
        <taxon>Mollusca</taxon>
        <taxon>Gastropoda</taxon>
        <taxon>Heterobranchia</taxon>
        <taxon>Euthyneura</taxon>
        <taxon>Panpulmonata</taxon>
        <taxon>Sacoglossa</taxon>
        <taxon>Placobranchoidea</taxon>
        <taxon>Plakobranchidae</taxon>
        <taxon>Elysia</taxon>
    </lineage>
</organism>
<accession>A0AAV4HF37</accession>
<evidence type="ECO:0000313" key="2">
    <source>
        <dbReference type="EMBL" id="GFR96553.1"/>
    </source>
</evidence>
<keyword evidence="1" id="KW-1133">Transmembrane helix</keyword>
<evidence type="ECO:0000256" key="1">
    <source>
        <dbReference type="SAM" id="Phobius"/>
    </source>
</evidence>
<reference evidence="2 3" key="1">
    <citation type="journal article" date="2021" name="Elife">
        <title>Chloroplast acquisition without the gene transfer in kleptoplastic sea slugs, Plakobranchus ocellatus.</title>
        <authorList>
            <person name="Maeda T."/>
            <person name="Takahashi S."/>
            <person name="Yoshida T."/>
            <person name="Shimamura S."/>
            <person name="Takaki Y."/>
            <person name="Nagai Y."/>
            <person name="Toyoda A."/>
            <person name="Suzuki Y."/>
            <person name="Arimoto A."/>
            <person name="Ishii H."/>
            <person name="Satoh N."/>
            <person name="Nishiyama T."/>
            <person name="Hasebe M."/>
            <person name="Maruyama T."/>
            <person name="Minagawa J."/>
            <person name="Obokata J."/>
            <person name="Shigenobu S."/>
        </authorList>
    </citation>
    <scope>NUCLEOTIDE SEQUENCE [LARGE SCALE GENOMIC DNA]</scope>
</reference>
<keyword evidence="1" id="KW-0472">Membrane</keyword>
<feature type="transmembrane region" description="Helical" evidence="1">
    <location>
        <begin position="12"/>
        <end position="30"/>
    </location>
</feature>
<protein>
    <submittedName>
        <fullName evidence="2">Uncharacterized protein</fullName>
    </submittedName>
</protein>
<dbReference type="EMBL" id="BMAT01005587">
    <property type="protein sequence ID" value="GFR96553.1"/>
    <property type="molecule type" value="Genomic_DNA"/>
</dbReference>
<comment type="caution">
    <text evidence="2">The sequence shown here is derived from an EMBL/GenBank/DDBJ whole genome shotgun (WGS) entry which is preliminary data.</text>
</comment>
<dbReference type="Proteomes" id="UP000762676">
    <property type="component" value="Unassembled WGS sequence"/>
</dbReference>
<feature type="non-terminal residue" evidence="2">
    <location>
        <position position="1"/>
    </location>
</feature>
<keyword evidence="3" id="KW-1185">Reference proteome</keyword>
<sequence length="72" mass="8178">WPRTGHKKIGWFLLGIFTIVSTVIISLDIADHVLSRSSETLSAKDSYQRVDFIGKDDWPPQSPDLNPMDYAM</sequence>
<keyword evidence="1" id="KW-0812">Transmembrane</keyword>
<evidence type="ECO:0000313" key="3">
    <source>
        <dbReference type="Proteomes" id="UP000762676"/>
    </source>
</evidence>
<gene>
    <name evidence="2" type="ORF">ElyMa_002723700</name>
</gene>
<proteinExistence type="predicted"/>